<dbReference type="PROSITE" id="PS51160">
    <property type="entry name" value="ACYLPHOSPHATASE_3"/>
    <property type="match status" value="1"/>
</dbReference>
<dbReference type="Proteomes" id="UP000633136">
    <property type="component" value="Unassembled WGS sequence"/>
</dbReference>
<comment type="catalytic activity">
    <reaction evidence="4 5">
        <text>an acyl phosphate + H2O = a carboxylate + phosphate + H(+)</text>
        <dbReference type="Rhea" id="RHEA:14965"/>
        <dbReference type="ChEBI" id="CHEBI:15377"/>
        <dbReference type="ChEBI" id="CHEBI:15378"/>
        <dbReference type="ChEBI" id="CHEBI:29067"/>
        <dbReference type="ChEBI" id="CHEBI:43474"/>
        <dbReference type="ChEBI" id="CHEBI:59918"/>
        <dbReference type="EC" id="3.6.1.7"/>
    </reaction>
</comment>
<dbReference type="SUPFAM" id="SSF54975">
    <property type="entry name" value="Acylphosphatase/BLUF domain-like"/>
    <property type="match status" value="1"/>
</dbReference>
<dbReference type="Gene3D" id="3.30.70.100">
    <property type="match status" value="1"/>
</dbReference>
<accession>A0A917APK8</accession>
<proteinExistence type="inferred from homology"/>
<evidence type="ECO:0000256" key="7">
    <source>
        <dbReference type="SAM" id="MobiDB-lite"/>
    </source>
</evidence>
<dbReference type="InterPro" id="IPR020456">
    <property type="entry name" value="Acylphosphatase"/>
</dbReference>
<dbReference type="EMBL" id="BMIS01000003">
    <property type="protein sequence ID" value="GGE64414.1"/>
    <property type="molecule type" value="Genomic_DNA"/>
</dbReference>
<dbReference type="RefSeq" id="WP_188683206.1">
    <property type="nucleotide sequence ID" value="NZ_BMIS01000003.1"/>
</dbReference>
<feature type="active site" evidence="5">
    <location>
        <position position="30"/>
    </location>
</feature>
<comment type="similarity">
    <text evidence="1 6">Belongs to the acylphosphatase family.</text>
</comment>
<dbReference type="GO" id="GO:0003998">
    <property type="term" value="F:acylphosphatase activity"/>
    <property type="evidence" value="ECO:0007669"/>
    <property type="project" value="UniProtKB-EC"/>
</dbReference>
<evidence type="ECO:0000313" key="10">
    <source>
        <dbReference type="Proteomes" id="UP000633136"/>
    </source>
</evidence>
<comment type="caution">
    <text evidence="9">The sequence shown here is derived from an EMBL/GenBank/DDBJ whole genome shotgun (WGS) entry which is preliminary data.</text>
</comment>
<evidence type="ECO:0000256" key="4">
    <source>
        <dbReference type="ARBA" id="ARBA00047645"/>
    </source>
</evidence>
<dbReference type="EC" id="3.6.1.7" evidence="2 5"/>
<dbReference type="InterPro" id="IPR036046">
    <property type="entry name" value="Acylphosphatase-like_dom_sf"/>
</dbReference>
<dbReference type="AlphaFoldDB" id="A0A917APK8"/>
<organism evidence="9 10">
    <name type="scientific">Nesterenkonia cremea</name>
    <dbReference type="NCBI Taxonomy" id="1882340"/>
    <lineage>
        <taxon>Bacteria</taxon>
        <taxon>Bacillati</taxon>
        <taxon>Actinomycetota</taxon>
        <taxon>Actinomycetes</taxon>
        <taxon>Micrococcales</taxon>
        <taxon>Micrococcaceae</taxon>
        <taxon>Nesterenkonia</taxon>
    </lineage>
</organism>
<protein>
    <recommendedName>
        <fullName evidence="3 5">acylphosphatase</fullName>
        <ecNumber evidence="2 5">3.6.1.7</ecNumber>
    </recommendedName>
</protein>
<gene>
    <name evidence="9" type="ORF">GCM10011401_09420</name>
</gene>
<feature type="domain" description="Acylphosphatase-like" evidence="8">
    <location>
        <begin position="15"/>
        <end position="106"/>
    </location>
</feature>
<evidence type="ECO:0000256" key="5">
    <source>
        <dbReference type="PROSITE-ProRule" id="PRU00520"/>
    </source>
</evidence>
<keyword evidence="5" id="KW-0378">Hydrolase</keyword>
<evidence type="ECO:0000256" key="6">
    <source>
        <dbReference type="RuleBase" id="RU004168"/>
    </source>
</evidence>
<keyword evidence="10" id="KW-1185">Reference proteome</keyword>
<evidence type="ECO:0000259" key="8">
    <source>
        <dbReference type="PROSITE" id="PS51160"/>
    </source>
</evidence>
<sequence length="106" mass="11244">MAEISDAGRPGISTGTFARITGRVQGVAYRASAKDEADELGLIGWVRNTDDSAVELLVAGEGPAVDSLLRWTEDGPAAAQVSSVETREASEQELQTLPQAGFEIRR</sequence>
<reference evidence="9" key="1">
    <citation type="journal article" date="2014" name="Int. J. Syst. Evol. Microbiol.">
        <title>Complete genome sequence of Corynebacterium casei LMG S-19264T (=DSM 44701T), isolated from a smear-ripened cheese.</title>
        <authorList>
            <consortium name="US DOE Joint Genome Institute (JGI-PGF)"/>
            <person name="Walter F."/>
            <person name="Albersmeier A."/>
            <person name="Kalinowski J."/>
            <person name="Ruckert C."/>
        </authorList>
    </citation>
    <scope>NUCLEOTIDE SEQUENCE</scope>
    <source>
        <strain evidence="9">CGMCC 1.15388</strain>
    </source>
</reference>
<reference evidence="9" key="2">
    <citation type="submission" date="2020-09" db="EMBL/GenBank/DDBJ databases">
        <authorList>
            <person name="Sun Q."/>
            <person name="Zhou Y."/>
        </authorList>
    </citation>
    <scope>NUCLEOTIDE SEQUENCE</scope>
    <source>
        <strain evidence="9">CGMCC 1.15388</strain>
    </source>
</reference>
<evidence type="ECO:0000256" key="2">
    <source>
        <dbReference type="ARBA" id="ARBA00012150"/>
    </source>
</evidence>
<evidence type="ECO:0000256" key="3">
    <source>
        <dbReference type="ARBA" id="ARBA00015991"/>
    </source>
</evidence>
<dbReference type="Pfam" id="PF00708">
    <property type="entry name" value="Acylphosphatase"/>
    <property type="match status" value="1"/>
</dbReference>
<evidence type="ECO:0000256" key="1">
    <source>
        <dbReference type="ARBA" id="ARBA00005614"/>
    </source>
</evidence>
<dbReference type="PRINTS" id="PR00112">
    <property type="entry name" value="ACYLPHPHTASE"/>
</dbReference>
<dbReference type="PANTHER" id="PTHR47268">
    <property type="entry name" value="ACYLPHOSPHATASE"/>
    <property type="match status" value="1"/>
</dbReference>
<feature type="region of interest" description="Disordered" evidence="7">
    <location>
        <begin position="84"/>
        <end position="106"/>
    </location>
</feature>
<dbReference type="InterPro" id="IPR001792">
    <property type="entry name" value="Acylphosphatase-like_dom"/>
</dbReference>
<dbReference type="PANTHER" id="PTHR47268:SF4">
    <property type="entry name" value="ACYLPHOSPHATASE"/>
    <property type="match status" value="1"/>
</dbReference>
<feature type="active site" evidence="5">
    <location>
        <position position="48"/>
    </location>
</feature>
<name>A0A917APK8_9MICC</name>
<evidence type="ECO:0000313" key="9">
    <source>
        <dbReference type="EMBL" id="GGE64414.1"/>
    </source>
</evidence>